<sequence length="370" mass="41925">MALSTSSLVAMSSKRGTILPTSKKYDNSSKSFNIHLSRLSSKESDTSMLAYSEKLRTFKEARGRGLNDSKTDYLQVRAKHIPKFNRLEPKVQHRKSLSLVELTGRKARSLDGDEFDRMLFTSPRLSLPGTSSQFTDIPDRGSKISFVSATGNTDIVGYSIRGDPFSEQNPKSKVTDYLRSNILPPIPFVNRSDNFRKQLHVSLPKQRQNTGNFGNNGTDNLVIPVYKRPKRAKRMQLKPSFLHDIPEDDTTLSNSDVTENESINPSISQPRGEGSADEDNPVKQKTLPDLKTFDKLDRELVNPQQILIHINNTVQYSPRQKQLLNELRDDPSKRESQSDLKSVKSKHHKKAKRLIFLRDYPDDQADGKLS</sequence>
<name>A0AAN8PPW6_PATCE</name>
<evidence type="ECO:0000256" key="1">
    <source>
        <dbReference type="SAM" id="MobiDB-lite"/>
    </source>
</evidence>
<dbReference type="EMBL" id="JAZGQO010000008">
    <property type="protein sequence ID" value="KAK6179548.1"/>
    <property type="molecule type" value="Genomic_DNA"/>
</dbReference>
<dbReference type="Proteomes" id="UP001347796">
    <property type="component" value="Unassembled WGS sequence"/>
</dbReference>
<comment type="caution">
    <text evidence="2">The sequence shown here is derived from an EMBL/GenBank/DDBJ whole genome shotgun (WGS) entry which is preliminary data.</text>
</comment>
<proteinExistence type="predicted"/>
<feature type="region of interest" description="Disordered" evidence="1">
    <location>
        <begin position="237"/>
        <end position="288"/>
    </location>
</feature>
<feature type="compositionally biased region" description="Polar residues" evidence="1">
    <location>
        <begin position="251"/>
        <end position="269"/>
    </location>
</feature>
<dbReference type="AlphaFoldDB" id="A0AAN8PPW6"/>
<gene>
    <name evidence="2" type="ORF">SNE40_011878</name>
</gene>
<protein>
    <submittedName>
        <fullName evidence="2">Uncharacterized protein</fullName>
    </submittedName>
</protein>
<feature type="compositionally biased region" description="Basic residues" evidence="1">
    <location>
        <begin position="343"/>
        <end position="355"/>
    </location>
</feature>
<evidence type="ECO:0000313" key="3">
    <source>
        <dbReference type="Proteomes" id="UP001347796"/>
    </source>
</evidence>
<reference evidence="2 3" key="1">
    <citation type="submission" date="2024-01" db="EMBL/GenBank/DDBJ databases">
        <title>The genome of the rayed Mediterranean limpet Patella caerulea (Linnaeus, 1758).</title>
        <authorList>
            <person name="Anh-Thu Weber A."/>
            <person name="Halstead-Nussloch G."/>
        </authorList>
    </citation>
    <scope>NUCLEOTIDE SEQUENCE [LARGE SCALE GENOMIC DNA]</scope>
    <source>
        <strain evidence="2">AATW-2023a</strain>
        <tissue evidence="2">Whole specimen</tissue>
    </source>
</reference>
<keyword evidence="3" id="KW-1185">Reference proteome</keyword>
<accession>A0AAN8PPW6</accession>
<feature type="compositionally biased region" description="Basic and acidic residues" evidence="1">
    <location>
        <begin position="359"/>
        <end position="370"/>
    </location>
</feature>
<organism evidence="2 3">
    <name type="scientific">Patella caerulea</name>
    <name type="common">Rayed Mediterranean limpet</name>
    <dbReference type="NCBI Taxonomy" id="87958"/>
    <lineage>
        <taxon>Eukaryota</taxon>
        <taxon>Metazoa</taxon>
        <taxon>Spiralia</taxon>
        <taxon>Lophotrochozoa</taxon>
        <taxon>Mollusca</taxon>
        <taxon>Gastropoda</taxon>
        <taxon>Patellogastropoda</taxon>
        <taxon>Patelloidea</taxon>
        <taxon>Patellidae</taxon>
        <taxon>Patella</taxon>
    </lineage>
</organism>
<feature type="compositionally biased region" description="Basic and acidic residues" evidence="1">
    <location>
        <begin position="327"/>
        <end position="342"/>
    </location>
</feature>
<evidence type="ECO:0000313" key="2">
    <source>
        <dbReference type="EMBL" id="KAK6179548.1"/>
    </source>
</evidence>
<feature type="region of interest" description="Disordered" evidence="1">
    <location>
        <begin position="327"/>
        <end position="370"/>
    </location>
</feature>